<dbReference type="PROSITE" id="PS50110">
    <property type="entry name" value="RESPONSE_REGULATORY"/>
    <property type="match status" value="1"/>
</dbReference>
<organism evidence="8 9">
    <name type="scientific">Luteimonas salinisoli</name>
    <dbReference type="NCBI Taxonomy" id="2752307"/>
    <lineage>
        <taxon>Bacteria</taxon>
        <taxon>Pseudomonadati</taxon>
        <taxon>Pseudomonadota</taxon>
        <taxon>Gammaproteobacteria</taxon>
        <taxon>Lysobacterales</taxon>
        <taxon>Lysobacteraceae</taxon>
        <taxon>Luteimonas</taxon>
    </lineage>
</organism>
<comment type="caution">
    <text evidence="8">The sequence shown here is derived from an EMBL/GenBank/DDBJ whole genome shotgun (WGS) entry which is preliminary data.</text>
</comment>
<dbReference type="SMART" id="SM00448">
    <property type="entry name" value="REC"/>
    <property type="match status" value="1"/>
</dbReference>
<feature type="modified residue" description="4-aspartylphosphate" evidence="5">
    <location>
        <position position="57"/>
    </location>
</feature>
<dbReference type="Proteomes" id="UP000578091">
    <property type="component" value="Unassembled WGS sequence"/>
</dbReference>
<proteinExistence type="predicted"/>
<evidence type="ECO:0000256" key="5">
    <source>
        <dbReference type="PROSITE-ProRule" id="PRU00169"/>
    </source>
</evidence>
<dbReference type="InterPro" id="IPR000792">
    <property type="entry name" value="Tscrpt_reg_LuxR_C"/>
</dbReference>
<dbReference type="CDD" id="cd06170">
    <property type="entry name" value="LuxR_C_like"/>
    <property type="match status" value="1"/>
</dbReference>
<evidence type="ECO:0000256" key="3">
    <source>
        <dbReference type="ARBA" id="ARBA00023125"/>
    </source>
</evidence>
<accession>A0A853JB79</accession>
<evidence type="ECO:0000259" key="7">
    <source>
        <dbReference type="PROSITE" id="PS50110"/>
    </source>
</evidence>
<dbReference type="GO" id="GO:0000160">
    <property type="term" value="P:phosphorelay signal transduction system"/>
    <property type="evidence" value="ECO:0007669"/>
    <property type="project" value="InterPro"/>
</dbReference>
<gene>
    <name evidence="8" type="ORF">H0E84_08865</name>
</gene>
<name>A0A853JB79_9GAMM</name>
<keyword evidence="9" id="KW-1185">Reference proteome</keyword>
<dbReference type="InterPro" id="IPR016032">
    <property type="entry name" value="Sig_transdc_resp-reg_C-effctor"/>
</dbReference>
<protein>
    <submittedName>
        <fullName evidence="8">Response regulator transcription factor</fullName>
    </submittedName>
</protein>
<dbReference type="PANTHER" id="PTHR43214:SF41">
    <property type="entry name" value="NITRATE_NITRITE RESPONSE REGULATOR PROTEIN NARP"/>
    <property type="match status" value="1"/>
</dbReference>
<dbReference type="InterPro" id="IPR011006">
    <property type="entry name" value="CheY-like_superfamily"/>
</dbReference>
<keyword evidence="4" id="KW-0804">Transcription</keyword>
<reference evidence="8 9" key="1">
    <citation type="submission" date="2020-07" db="EMBL/GenBank/DDBJ databases">
        <title>Luteimonas sp. SJ-92.</title>
        <authorList>
            <person name="Huang X.-X."/>
            <person name="Xu L."/>
            <person name="Sun J.-Q."/>
        </authorList>
    </citation>
    <scope>NUCLEOTIDE SEQUENCE [LARGE SCALE GENOMIC DNA]</scope>
    <source>
        <strain evidence="8 9">SJ-92</strain>
    </source>
</reference>
<evidence type="ECO:0000259" key="6">
    <source>
        <dbReference type="PROSITE" id="PS50043"/>
    </source>
</evidence>
<evidence type="ECO:0000256" key="4">
    <source>
        <dbReference type="ARBA" id="ARBA00023163"/>
    </source>
</evidence>
<dbReference type="InterPro" id="IPR058245">
    <property type="entry name" value="NreC/VraR/RcsB-like_REC"/>
</dbReference>
<dbReference type="GO" id="GO:0006355">
    <property type="term" value="P:regulation of DNA-templated transcription"/>
    <property type="evidence" value="ECO:0007669"/>
    <property type="project" value="InterPro"/>
</dbReference>
<dbReference type="Pfam" id="PF00196">
    <property type="entry name" value="GerE"/>
    <property type="match status" value="1"/>
</dbReference>
<dbReference type="Gene3D" id="3.40.50.2300">
    <property type="match status" value="1"/>
</dbReference>
<evidence type="ECO:0000313" key="8">
    <source>
        <dbReference type="EMBL" id="NZA26496.1"/>
    </source>
</evidence>
<dbReference type="SUPFAM" id="SSF46894">
    <property type="entry name" value="C-terminal effector domain of the bipartite response regulators"/>
    <property type="match status" value="1"/>
</dbReference>
<dbReference type="SUPFAM" id="SSF52172">
    <property type="entry name" value="CheY-like"/>
    <property type="match status" value="1"/>
</dbReference>
<dbReference type="PRINTS" id="PR00038">
    <property type="entry name" value="HTHLUXR"/>
</dbReference>
<dbReference type="InterPro" id="IPR001789">
    <property type="entry name" value="Sig_transdc_resp-reg_receiver"/>
</dbReference>
<feature type="domain" description="Response regulatory" evidence="7">
    <location>
        <begin position="6"/>
        <end position="122"/>
    </location>
</feature>
<dbReference type="Pfam" id="PF00072">
    <property type="entry name" value="Response_reg"/>
    <property type="match status" value="1"/>
</dbReference>
<keyword evidence="1 5" id="KW-0597">Phosphoprotein</keyword>
<dbReference type="AlphaFoldDB" id="A0A853JB79"/>
<dbReference type="RefSeq" id="WP_180678286.1">
    <property type="nucleotide sequence ID" value="NZ_JACCKA010000055.1"/>
</dbReference>
<dbReference type="GO" id="GO:0003677">
    <property type="term" value="F:DNA binding"/>
    <property type="evidence" value="ECO:0007669"/>
    <property type="project" value="UniProtKB-KW"/>
</dbReference>
<dbReference type="PROSITE" id="PS00622">
    <property type="entry name" value="HTH_LUXR_1"/>
    <property type="match status" value="1"/>
</dbReference>
<dbReference type="SMART" id="SM00421">
    <property type="entry name" value="HTH_LUXR"/>
    <property type="match status" value="1"/>
</dbReference>
<evidence type="ECO:0000256" key="1">
    <source>
        <dbReference type="ARBA" id="ARBA00022553"/>
    </source>
</evidence>
<sequence length="231" mass="25419">MTAAIELLLAEDHTLLRESLAKMLAAEPDINIVGLAEDGLSCVKLAREHRPRLVLMDVSMPGLGGIEATRRITSELPGTRVLCLSMHDAHGMVSDAIAAGASGYVLKTCGFDTLKRAILAIDRNHAYLSPKIAHVLIEDYRQHRATSLEHVRVVRLTPREREIVQLLAEGYGTREIAERLHVSQKTVATHRENIMSKLHLGGVAELTRYALQEGLTTLENGYRAGGPPLRR</sequence>
<dbReference type="CDD" id="cd17535">
    <property type="entry name" value="REC_NarL-like"/>
    <property type="match status" value="1"/>
</dbReference>
<keyword evidence="3" id="KW-0238">DNA-binding</keyword>
<evidence type="ECO:0000313" key="9">
    <source>
        <dbReference type="Proteomes" id="UP000578091"/>
    </source>
</evidence>
<dbReference type="PANTHER" id="PTHR43214">
    <property type="entry name" value="TWO-COMPONENT RESPONSE REGULATOR"/>
    <property type="match status" value="1"/>
</dbReference>
<dbReference type="PROSITE" id="PS50043">
    <property type="entry name" value="HTH_LUXR_2"/>
    <property type="match status" value="1"/>
</dbReference>
<evidence type="ECO:0000256" key="2">
    <source>
        <dbReference type="ARBA" id="ARBA00023015"/>
    </source>
</evidence>
<keyword evidence="2" id="KW-0805">Transcription regulation</keyword>
<dbReference type="EMBL" id="JACCKA010000055">
    <property type="protein sequence ID" value="NZA26496.1"/>
    <property type="molecule type" value="Genomic_DNA"/>
</dbReference>
<dbReference type="InterPro" id="IPR039420">
    <property type="entry name" value="WalR-like"/>
</dbReference>
<feature type="domain" description="HTH luxR-type" evidence="6">
    <location>
        <begin position="149"/>
        <end position="214"/>
    </location>
</feature>